<organism evidence="1 2">
    <name type="scientific">Alternaria atra</name>
    <dbReference type="NCBI Taxonomy" id="119953"/>
    <lineage>
        <taxon>Eukaryota</taxon>
        <taxon>Fungi</taxon>
        <taxon>Dikarya</taxon>
        <taxon>Ascomycota</taxon>
        <taxon>Pezizomycotina</taxon>
        <taxon>Dothideomycetes</taxon>
        <taxon>Pleosporomycetidae</taxon>
        <taxon>Pleosporales</taxon>
        <taxon>Pleosporineae</taxon>
        <taxon>Pleosporaceae</taxon>
        <taxon>Alternaria</taxon>
        <taxon>Alternaria sect. Ulocladioides</taxon>
    </lineage>
</organism>
<dbReference type="Proteomes" id="UP000676310">
    <property type="component" value="Unassembled WGS sequence"/>
</dbReference>
<protein>
    <submittedName>
        <fullName evidence="1">Uncharacterized protein</fullName>
    </submittedName>
</protein>
<dbReference type="OrthoDB" id="3029470at2759"/>
<accession>A0A8J2IBI2</accession>
<reference evidence="1" key="1">
    <citation type="submission" date="2021-05" db="EMBL/GenBank/DDBJ databases">
        <authorList>
            <person name="Stam R."/>
        </authorList>
    </citation>
    <scope>NUCLEOTIDE SEQUENCE</scope>
    <source>
        <strain evidence="1">CS162</strain>
    </source>
</reference>
<dbReference type="EMBL" id="CAJRGZ010000030">
    <property type="protein sequence ID" value="CAG5186482.1"/>
    <property type="molecule type" value="Genomic_DNA"/>
</dbReference>
<evidence type="ECO:0000313" key="1">
    <source>
        <dbReference type="EMBL" id="CAG5186482.1"/>
    </source>
</evidence>
<sequence length="121" mass="14109">MNVGRCIALHNEILRHGWVGSGRSLEPLESSCKTWFDTFDNKAEAFRVDLVSDLIGFLQHARVIYDPESEFNDLLLLYWVQNLAEPDFMFEQEEGWPDEGWFLVLYAEHTPNLQSSPEIYI</sequence>
<gene>
    <name evidence="1" type="ORF">ALTATR162_LOCUS11596</name>
</gene>
<name>A0A8J2IBI2_9PLEO</name>
<dbReference type="GeneID" id="67011885"/>
<comment type="caution">
    <text evidence="1">The sequence shown here is derived from an EMBL/GenBank/DDBJ whole genome shotgun (WGS) entry which is preliminary data.</text>
</comment>
<dbReference type="AlphaFoldDB" id="A0A8J2IBI2"/>
<keyword evidence="2" id="KW-1185">Reference proteome</keyword>
<proteinExistence type="predicted"/>
<evidence type="ECO:0000313" key="2">
    <source>
        <dbReference type="Proteomes" id="UP000676310"/>
    </source>
</evidence>
<dbReference type="RefSeq" id="XP_043175173.1">
    <property type="nucleotide sequence ID" value="XM_043319238.1"/>
</dbReference>